<dbReference type="InterPro" id="IPR012347">
    <property type="entry name" value="Ferritin-like"/>
</dbReference>
<dbReference type="EMBL" id="QZEV01000005">
    <property type="protein sequence ID" value="RJL06895.1"/>
    <property type="molecule type" value="Genomic_DNA"/>
</dbReference>
<dbReference type="OrthoDB" id="9795056at2"/>
<sequence length="166" mass="17980">MTMNTLKDLYIDQLKDLYSACKQSMSVVTEMGRVAQSRELAEALIAGNEGISRGMEALASLCNEHGEDPTGEHCKGMEGLVTEARKHALQADFGDDAVRDAAIITQYQRLTHYAIAGYGCLRSFANRLELDGDGAVLQDCLERTRDGDVHMTQLAEGGINKAAAQA</sequence>
<dbReference type="PANTHER" id="PTHR30565">
    <property type="entry name" value="PROTEIN YCIF"/>
    <property type="match status" value="1"/>
</dbReference>
<dbReference type="InterPro" id="IPR009078">
    <property type="entry name" value="Ferritin-like_SF"/>
</dbReference>
<evidence type="ECO:0000313" key="2">
    <source>
        <dbReference type="Proteomes" id="UP000285530"/>
    </source>
</evidence>
<name>A0A419A1R5_9RHOB</name>
<dbReference type="SUPFAM" id="SSF47240">
    <property type="entry name" value="Ferritin-like"/>
    <property type="match status" value="1"/>
</dbReference>
<evidence type="ECO:0000313" key="1">
    <source>
        <dbReference type="EMBL" id="RJL06895.1"/>
    </source>
</evidence>
<dbReference type="PANTHER" id="PTHR30565:SF9">
    <property type="entry name" value="PROTEIN YCIF"/>
    <property type="match status" value="1"/>
</dbReference>
<comment type="caution">
    <text evidence="1">The sequence shown here is derived from an EMBL/GenBank/DDBJ whole genome shotgun (WGS) entry which is preliminary data.</text>
</comment>
<accession>A0A419A1R5</accession>
<keyword evidence="2" id="KW-1185">Reference proteome</keyword>
<dbReference type="InterPro" id="IPR047114">
    <property type="entry name" value="YciF"/>
</dbReference>
<gene>
    <name evidence="1" type="ORF">D3P06_02570</name>
</gene>
<dbReference type="InterPro" id="IPR010287">
    <property type="entry name" value="DUF892_YciF-like"/>
</dbReference>
<proteinExistence type="predicted"/>
<dbReference type="Pfam" id="PF05974">
    <property type="entry name" value="DUF892"/>
    <property type="match status" value="1"/>
</dbReference>
<dbReference type="Proteomes" id="UP000285530">
    <property type="component" value="Unassembled WGS sequence"/>
</dbReference>
<dbReference type="AlphaFoldDB" id="A0A419A1R5"/>
<dbReference type="RefSeq" id="WP_119885046.1">
    <property type="nucleotide sequence ID" value="NZ_CP067169.1"/>
</dbReference>
<reference evidence="1 2" key="1">
    <citation type="submission" date="2018-09" db="EMBL/GenBank/DDBJ databases">
        <title>Paracoccus onubensis nov. sp. a moderate halophilic bacterium isolated from Gruta de las Maravillas (Aracena, Spain).</title>
        <authorList>
            <person name="Jurado V."/>
            <person name="Gutierrez-Patricio S."/>
            <person name="Gonzalez-Pimentel J.L."/>
            <person name="Laiz L."/>
            <person name="Saiz-Jimenez C."/>
        </authorList>
    </citation>
    <scope>NUCLEOTIDE SEQUENCE [LARGE SCALE GENOMIC DNA]</scope>
    <source>
        <strain evidence="1 2">DSM 19484</strain>
    </source>
</reference>
<dbReference type="Gene3D" id="1.20.1260.10">
    <property type="match status" value="1"/>
</dbReference>
<organism evidence="1 2">
    <name type="scientific">Paracoccus aestuarii</name>
    <dbReference type="NCBI Taxonomy" id="453842"/>
    <lineage>
        <taxon>Bacteria</taxon>
        <taxon>Pseudomonadati</taxon>
        <taxon>Pseudomonadota</taxon>
        <taxon>Alphaproteobacteria</taxon>
        <taxon>Rhodobacterales</taxon>
        <taxon>Paracoccaceae</taxon>
        <taxon>Paracoccus</taxon>
    </lineage>
</organism>
<protein>
    <submittedName>
        <fullName evidence="1">DUF892 family protein</fullName>
    </submittedName>
</protein>